<dbReference type="EMBL" id="JX684086">
    <property type="protein sequence ID" value="AGF93249.1"/>
    <property type="molecule type" value="Genomic_DNA"/>
</dbReference>
<evidence type="ECO:0000256" key="4">
    <source>
        <dbReference type="ARBA" id="ARBA00012143"/>
    </source>
</evidence>
<keyword evidence="7" id="KW-0627">Porphyrin biosynthesis</keyword>
<name>M1PVR4_9ZZZZ</name>
<dbReference type="GO" id="GO:0008483">
    <property type="term" value="F:transaminase activity"/>
    <property type="evidence" value="ECO:0007669"/>
    <property type="project" value="InterPro"/>
</dbReference>
<keyword evidence="6" id="KW-0413">Isomerase</keyword>
<dbReference type="PANTHER" id="PTHR43713:SF3">
    <property type="entry name" value="GLUTAMATE-1-SEMIALDEHYDE 2,1-AMINOMUTASE 1, CHLOROPLASTIC-RELATED"/>
    <property type="match status" value="1"/>
</dbReference>
<comment type="cofactor">
    <cofactor evidence="1">
        <name>pyridoxal 5'-phosphate</name>
        <dbReference type="ChEBI" id="CHEBI:597326"/>
    </cofactor>
</comment>
<dbReference type="SUPFAM" id="SSF53383">
    <property type="entry name" value="PLP-dependent transferases"/>
    <property type="match status" value="1"/>
</dbReference>
<dbReference type="InterPro" id="IPR004639">
    <property type="entry name" value="4pyrrol_synth_GluAld_NH2Trfase"/>
</dbReference>
<dbReference type="GO" id="GO:0030170">
    <property type="term" value="F:pyridoxal phosphate binding"/>
    <property type="evidence" value="ECO:0007669"/>
    <property type="project" value="InterPro"/>
</dbReference>
<protein>
    <recommendedName>
        <fullName evidence="4">glutamate-1-semialdehyde 2,1-aminomutase</fullName>
        <ecNumber evidence="4">5.4.3.8</ecNumber>
    </recommendedName>
</protein>
<dbReference type="InterPro" id="IPR049704">
    <property type="entry name" value="Aminotrans_3_PPA_site"/>
</dbReference>
<evidence type="ECO:0000256" key="7">
    <source>
        <dbReference type="ARBA" id="ARBA00023244"/>
    </source>
</evidence>
<dbReference type="InterPro" id="IPR015422">
    <property type="entry name" value="PyrdxlP-dep_Trfase_small"/>
</dbReference>
<dbReference type="PANTHER" id="PTHR43713">
    <property type="entry name" value="GLUTAMATE-1-SEMIALDEHYDE 2,1-AMINOMUTASE"/>
    <property type="match status" value="1"/>
</dbReference>
<dbReference type="NCBIfam" id="TIGR00713">
    <property type="entry name" value="hemL"/>
    <property type="match status" value="1"/>
</dbReference>
<dbReference type="Gene3D" id="3.40.640.10">
    <property type="entry name" value="Type I PLP-dependent aspartate aminotransferase-like (Major domain)"/>
    <property type="match status" value="1"/>
</dbReference>
<accession>M1PVR4</accession>
<proteinExistence type="inferred from homology"/>
<dbReference type="InterPro" id="IPR005814">
    <property type="entry name" value="Aminotrans_3"/>
</dbReference>
<dbReference type="Pfam" id="PF00202">
    <property type="entry name" value="Aminotran_3"/>
    <property type="match status" value="1"/>
</dbReference>
<organism evidence="8">
    <name type="scientific">uncultured organism</name>
    <dbReference type="NCBI Taxonomy" id="155900"/>
    <lineage>
        <taxon>unclassified sequences</taxon>
        <taxon>environmental samples</taxon>
    </lineage>
</organism>
<dbReference type="HAMAP" id="MF_00375">
    <property type="entry name" value="HemL_aminotrans_3"/>
    <property type="match status" value="1"/>
</dbReference>
<evidence type="ECO:0000256" key="2">
    <source>
        <dbReference type="ARBA" id="ARBA00004819"/>
    </source>
</evidence>
<evidence type="ECO:0000256" key="3">
    <source>
        <dbReference type="ARBA" id="ARBA00008981"/>
    </source>
</evidence>
<dbReference type="UniPathway" id="UPA00251">
    <property type="reaction ID" value="UER00317"/>
</dbReference>
<evidence type="ECO:0000256" key="6">
    <source>
        <dbReference type="ARBA" id="ARBA00023235"/>
    </source>
</evidence>
<evidence type="ECO:0000256" key="5">
    <source>
        <dbReference type="ARBA" id="ARBA00022898"/>
    </source>
</evidence>
<sequence>MKGENTKSKQLYEQAKKLIPGGVSSPVRAIQPYPFYTESAQESRIKDVDGNEYIDFCMGYGPNLLGHAHPEIKQAIAEQLDNGWLYGTPLENEVKLAEKVTDAYPSMDMLRFVSSGSEATMSAIRTARGYTGKNKILKIEGGFHGTHDSVLVKAGSGATTLGKPNSKGVPEEVTKHTLQAPFNDIESMTELIEKNRDDMAAVIMEPVMGNIGPILPKENYLKEVRKVTEENDVVLIFDEVITGFRLAMGGAQEYYNVTPDMTTLGKIVGGGMPVGVFGGKREIMDMVAPNGNVYQAGTFSGNPATLAAGVATMDVLENENVHDTLNKKGDEIRSCLSDIISDAGLDYEVSGISSMFKVFFGKAPTNYQETLKCDKSGYFDFFKRMLNDGIFLPPSQFETNFLSYAHSDSDIQKLLNAYESNLKQS</sequence>
<dbReference type="InterPro" id="IPR015424">
    <property type="entry name" value="PyrdxlP-dep_Trfase"/>
</dbReference>
<dbReference type="PROSITE" id="PS00600">
    <property type="entry name" value="AA_TRANSFER_CLASS_3"/>
    <property type="match status" value="1"/>
</dbReference>
<dbReference type="AlphaFoldDB" id="M1PVR4"/>
<dbReference type="EC" id="5.4.3.8" evidence="4"/>
<comment type="pathway">
    <text evidence="2">Porphyrin-containing compound metabolism; protoporphyrin-IX biosynthesis; 5-aminolevulinate from L-glutamyl-tRNA(Glu): step 2/2.</text>
</comment>
<dbReference type="CDD" id="cd00610">
    <property type="entry name" value="OAT_like"/>
    <property type="match status" value="1"/>
</dbReference>
<comment type="similarity">
    <text evidence="3">Belongs to the class-III pyridoxal-phosphate-dependent aminotransferase family. HemL subfamily.</text>
</comment>
<dbReference type="NCBIfam" id="NF000818">
    <property type="entry name" value="PRK00062.1"/>
    <property type="match status" value="1"/>
</dbReference>
<dbReference type="FunFam" id="3.40.640.10:FF:000021">
    <property type="entry name" value="Glutamate-1-semialdehyde 2,1-aminomutase"/>
    <property type="match status" value="1"/>
</dbReference>
<reference evidence="8" key="1">
    <citation type="journal article" date="2013" name="Syst. Appl. Microbiol.">
        <title>New insights into the archaeal diversity of a hypersaline microbial mat obtained by a metagenomic approach.</title>
        <authorList>
            <person name="Lopez-Lopez A."/>
            <person name="Richter M."/>
            <person name="Pena A."/>
            <person name="Tamames J."/>
            <person name="Rossello-Mora R."/>
        </authorList>
    </citation>
    <scope>NUCLEOTIDE SEQUENCE</scope>
</reference>
<keyword evidence="5" id="KW-0663">Pyridoxal phosphate</keyword>
<evidence type="ECO:0000256" key="1">
    <source>
        <dbReference type="ARBA" id="ARBA00001933"/>
    </source>
</evidence>
<dbReference type="InterPro" id="IPR015421">
    <property type="entry name" value="PyrdxlP-dep_Trfase_major"/>
</dbReference>
<gene>
    <name evidence="8" type="ORF">FLSS-30_0018</name>
</gene>
<dbReference type="Gene3D" id="3.90.1150.10">
    <property type="entry name" value="Aspartate Aminotransferase, domain 1"/>
    <property type="match status" value="1"/>
</dbReference>
<evidence type="ECO:0000313" key="8">
    <source>
        <dbReference type="EMBL" id="AGF93249.1"/>
    </source>
</evidence>
<dbReference type="GO" id="GO:0042286">
    <property type="term" value="F:glutamate-1-semialdehyde 2,1-aminomutase activity"/>
    <property type="evidence" value="ECO:0007669"/>
    <property type="project" value="UniProtKB-EC"/>
</dbReference>
<dbReference type="GO" id="GO:0006782">
    <property type="term" value="P:protoporphyrinogen IX biosynthetic process"/>
    <property type="evidence" value="ECO:0007669"/>
    <property type="project" value="UniProtKB-UniPathway"/>
</dbReference>